<dbReference type="PANTHER" id="PTHR14611">
    <property type="entry name" value="TECTONIC FAMILY MEMBER"/>
    <property type="match status" value="1"/>
</dbReference>
<dbReference type="PANTHER" id="PTHR14611:SF1">
    <property type="entry name" value="TECTONIC-1"/>
    <property type="match status" value="1"/>
</dbReference>
<evidence type="ECO:0000256" key="6">
    <source>
        <dbReference type="SAM" id="MobiDB-lite"/>
    </source>
</evidence>
<dbReference type="Pfam" id="PF25752">
    <property type="entry name" value="DUF1619_N"/>
    <property type="match status" value="1"/>
</dbReference>
<evidence type="ECO:0000256" key="3">
    <source>
        <dbReference type="ARBA" id="ARBA00022729"/>
    </source>
</evidence>
<reference evidence="10" key="1">
    <citation type="submission" date="2019-06" db="EMBL/GenBank/DDBJ databases">
        <authorList>
            <consortium name="Wellcome Sanger Institute Data Sharing"/>
        </authorList>
    </citation>
    <scope>NUCLEOTIDE SEQUENCE [LARGE SCALE GENOMIC DNA]</scope>
</reference>
<dbReference type="CTD" id="79600"/>
<comment type="similarity">
    <text evidence="1">Belongs to the tectonic family.</text>
</comment>
<evidence type="ECO:0000256" key="5">
    <source>
        <dbReference type="ARBA" id="ARBA00023180"/>
    </source>
</evidence>
<dbReference type="GO" id="GO:0060271">
    <property type="term" value="P:cilium assembly"/>
    <property type="evidence" value="ECO:0007669"/>
    <property type="project" value="TreeGrafter"/>
</dbReference>
<protein>
    <submittedName>
        <fullName evidence="10">Tectonic family member 1</fullName>
    </submittedName>
</protein>
<evidence type="ECO:0000256" key="4">
    <source>
        <dbReference type="ARBA" id="ARBA00022794"/>
    </source>
</evidence>
<feature type="domain" description="Tectonic-1-3 N-terminal" evidence="9">
    <location>
        <begin position="95"/>
        <end position="203"/>
    </location>
</feature>
<dbReference type="InterPro" id="IPR040354">
    <property type="entry name" value="TCTN1-3"/>
</dbReference>
<dbReference type="FunCoup" id="A0A667XF22">
    <property type="interactions" value="214"/>
</dbReference>
<evidence type="ECO:0000256" key="1">
    <source>
        <dbReference type="ARBA" id="ARBA00007633"/>
    </source>
</evidence>
<dbReference type="GO" id="GO:0036038">
    <property type="term" value="C:MKS complex"/>
    <property type="evidence" value="ECO:0007669"/>
    <property type="project" value="TreeGrafter"/>
</dbReference>
<keyword evidence="3 7" id="KW-0732">Signal</keyword>
<reference evidence="10" key="2">
    <citation type="submission" date="2025-08" db="UniProtKB">
        <authorList>
            <consortium name="Ensembl"/>
        </authorList>
    </citation>
    <scope>IDENTIFICATION</scope>
</reference>
<evidence type="ECO:0000313" key="10">
    <source>
        <dbReference type="Ensembl" id="ENSMMDP00005012678.1"/>
    </source>
</evidence>
<reference evidence="10" key="3">
    <citation type="submission" date="2025-09" db="UniProtKB">
        <authorList>
            <consortium name="Ensembl"/>
        </authorList>
    </citation>
    <scope>IDENTIFICATION</scope>
</reference>
<evidence type="ECO:0000313" key="11">
    <source>
        <dbReference type="Proteomes" id="UP000472263"/>
    </source>
</evidence>
<dbReference type="AlphaFoldDB" id="A0A667XF22"/>
<dbReference type="GeneID" id="115366643"/>
<dbReference type="InParanoid" id="A0A667XF22"/>
<organism evidence="10 11">
    <name type="scientific">Myripristis murdjan</name>
    <name type="common">pinecone soldierfish</name>
    <dbReference type="NCBI Taxonomy" id="586833"/>
    <lineage>
        <taxon>Eukaryota</taxon>
        <taxon>Metazoa</taxon>
        <taxon>Chordata</taxon>
        <taxon>Craniata</taxon>
        <taxon>Vertebrata</taxon>
        <taxon>Euteleostomi</taxon>
        <taxon>Actinopterygii</taxon>
        <taxon>Neopterygii</taxon>
        <taxon>Teleostei</taxon>
        <taxon>Neoteleostei</taxon>
        <taxon>Acanthomorphata</taxon>
        <taxon>Holocentriformes</taxon>
        <taxon>Holocentridae</taxon>
        <taxon>Myripristis</taxon>
    </lineage>
</organism>
<sequence>MLTKMATSITVVCSLLNLLCLLLLSVAATTDENSTKYDSNSSVLVEQNVTYFAYTDSFTTLPPDSTTAVTHGYSSTEDPGPPSLSADPLPLSGRLPSPVTDVGRLCPCDEQRDLCDVNCCCDRDCGEEVALFTGCSIHTVSGNKQLCSQDAAHYTLGSTVDGLSELHSSVQKEINNGIFCIQSHNYVEGLSFAPPVLPTDSNFDSLLNQFANFIFGSEKISGKLSSVEHQASSGYQYGDVMTTAGENGERGMFWLPAPGVTTDCLDLSPAAFLQEQSNSCSRRLVLDQDCGTLLALNMITYTNIRLLASKKKDAAVVAVEVASVIQQSLDGTQTEVQLDVGENLRAVLLNPDLCANVVLEVGFVVKYNPAGEIMNVMASLVLGFVHADTLPLEQKFHIKYVQEIAEEVAVHHSGNPGYVVGLPLVSGKRTADGIIRSTDPRETLTFLRSAKDQDCLHGPHQRSPILFGVDVLSGCTLRLEDAANCSLVSQVLLGVLRGQNYPQYVANFGSSPPNNPMDWVPISNNSKLEEAQTCSIPLSLHLEIEWTKYGSLLNPQAQIVSIKEVLQTNTSDLALLTGGSSLLTVSSSVTFTPVSAAALPGFRALPTLDAKLPFEFFFPFV</sequence>
<proteinExistence type="inferred from homology"/>
<feature type="signal peptide" evidence="7">
    <location>
        <begin position="1"/>
        <end position="28"/>
    </location>
</feature>
<dbReference type="Ensembl" id="ENSMMDT00005013045.1">
    <property type="protein sequence ID" value="ENSMMDP00005012678.1"/>
    <property type="gene ID" value="ENSMMDG00005006660.1"/>
</dbReference>
<keyword evidence="11" id="KW-1185">Reference proteome</keyword>
<feature type="region of interest" description="Disordered" evidence="6">
    <location>
        <begin position="66"/>
        <end position="89"/>
    </location>
</feature>
<accession>A0A667XF22</accession>
<keyword evidence="5" id="KW-0325">Glycoprotein</keyword>
<feature type="domain" description="Tectonic-1-3" evidence="8">
    <location>
        <begin position="414"/>
        <end position="570"/>
    </location>
</feature>
<feature type="compositionally biased region" description="Polar residues" evidence="6">
    <location>
        <begin position="66"/>
        <end position="77"/>
    </location>
</feature>
<dbReference type="InterPro" id="IPR057724">
    <property type="entry name" value="TCTN1-3_N"/>
</dbReference>
<feature type="chain" id="PRO_5025569969" evidence="7">
    <location>
        <begin position="29"/>
        <end position="621"/>
    </location>
</feature>
<dbReference type="Pfam" id="PF07773">
    <property type="entry name" value="TCTN_DUF1619"/>
    <property type="match status" value="2"/>
</dbReference>
<dbReference type="GO" id="GO:1904491">
    <property type="term" value="P:protein localization to ciliary transition zone"/>
    <property type="evidence" value="ECO:0007669"/>
    <property type="project" value="TreeGrafter"/>
</dbReference>
<dbReference type="InterPro" id="IPR011677">
    <property type="entry name" value="TCTN1-3_dom"/>
</dbReference>
<evidence type="ECO:0000259" key="9">
    <source>
        <dbReference type="Pfam" id="PF25752"/>
    </source>
</evidence>
<keyword evidence="4" id="KW-0970">Cilium biogenesis/degradation</keyword>
<dbReference type="GeneTree" id="ENSGT00570000079101"/>
<dbReference type="Proteomes" id="UP000472263">
    <property type="component" value="Chromosome 10"/>
</dbReference>
<dbReference type="RefSeq" id="XP_029918048.1">
    <property type="nucleotide sequence ID" value="XM_030062188.1"/>
</dbReference>
<gene>
    <name evidence="10" type="primary">tctn1</name>
</gene>
<evidence type="ECO:0000256" key="7">
    <source>
        <dbReference type="SAM" id="SignalP"/>
    </source>
</evidence>
<name>A0A667XF22_9TELE</name>
<comment type="subunit">
    <text evidence="2">Part of the tectonic-like complex (also named B9 complex).</text>
</comment>
<feature type="domain" description="Tectonic-1-3" evidence="8">
    <location>
        <begin position="232"/>
        <end position="402"/>
    </location>
</feature>
<evidence type="ECO:0000259" key="8">
    <source>
        <dbReference type="Pfam" id="PF07773"/>
    </source>
</evidence>
<evidence type="ECO:0000256" key="2">
    <source>
        <dbReference type="ARBA" id="ARBA00011495"/>
    </source>
</evidence>